<evidence type="ECO:0000259" key="1">
    <source>
        <dbReference type="PROSITE" id="PS51186"/>
    </source>
</evidence>
<comment type="caution">
    <text evidence="2">The sequence shown here is derived from an EMBL/GenBank/DDBJ whole genome shotgun (WGS) entry which is preliminary data.</text>
</comment>
<dbReference type="PANTHER" id="PTHR42791:SF1">
    <property type="entry name" value="N-ACETYLTRANSFERASE DOMAIN-CONTAINING PROTEIN"/>
    <property type="match status" value="1"/>
</dbReference>
<keyword evidence="3" id="KW-1185">Reference proteome</keyword>
<feature type="domain" description="N-acetyltransferase" evidence="1">
    <location>
        <begin position="45"/>
        <end position="191"/>
    </location>
</feature>
<gene>
    <name evidence="2" type="ORF">BCR33DRAFT_714575</name>
</gene>
<organism evidence="2 3">
    <name type="scientific">Rhizoclosmatium globosum</name>
    <dbReference type="NCBI Taxonomy" id="329046"/>
    <lineage>
        <taxon>Eukaryota</taxon>
        <taxon>Fungi</taxon>
        <taxon>Fungi incertae sedis</taxon>
        <taxon>Chytridiomycota</taxon>
        <taxon>Chytridiomycota incertae sedis</taxon>
        <taxon>Chytridiomycetes</taxon>
        <taxon>Chytridiales</taxon>
        <taxon>Chytriomycetaceae</taxon>
        <taxon>Rhizoclosmatium</taxon>
    </lineage>
</organism>
<dbReference type="EMBL" id="MCGO01000012">
    <property type="protein sequence ID" value="ORY48156.1"/>
    <property type="molecule type" value="Genomic_DNA"/>
</dbReference>
<dbReference type="Pfam" id="PF00583">
    <property type="entry name" value="Acetyltransf_1"/>
    <property type="match status" value="1"/>
</dbReference>
<sequence length="191" mass="21289">MPATTFSTAHNIHSLSSEKEKDVAIQSLVTAFHNDPIAQFAFPDEYIRDLNHTHLFTDIIKDQRSENVIIDVTEGAEAVAIWERKNPGDVSSGGDKGSCPVPPHVQEFFDKVEAAEPPRPYLYLSFLGSAKKGTGAGSALIRHRLKQLRKGERVALWTGNESNVKFYEKFGFRLFAKIQGNGVAAFWMVRV</sequence>
<dbReference type="InterPro" id="IPR016181">
    <property type="entry name" value="Acyl_CoA_acyltransferase"/>
</dbReference>
<dbReference type="InterPro" id="IPR052523">
    <property type="entry name" value="Trichothecene_AcTrans"/>
</dbReference>
<dbReference type="Gene3D" id="3.40.630.30">
    <property type="match status" value="1"/>
</dbReference>
<proteinExistence type="predicted"/>
<reference evidence="2 3" key="1">
    <citation type="submission" date="2016-07" db="EMBL/GenBank/DDBJ databases">
        <title>Pervasive Adenine N6-methylation of Active Genes in Fungi.</title>
        <authorList>
            <consortium name="DOE Joint Genome Institute"/>
            <person name="Mondo S.J."/>
            <person name="Dannebaum R.O."/>
            <person name="Kuo R.C."/>
            <person name="Labutti K."/>
            <person name="Haridas S."/>
            <person name="Kuo A."/>
            <person name="Salamov A."/>
            <person name="Ahrendt S.R."/>
            <person name="Lipzen A."/>
            <person name="Sullivan W."/>
            <person name="Andreopoulos W.B."/>
            <person name="Clum A."/>
            <person name="Lindquist E."/>
            <person name="Daum C."/>
            <person name="Ramamoorthy G.K."/>
            <person name="Gryganskyi A."/>
            <person name="Culley D."/>
            <person name="Magnuson J.K."/>
            <person name="James T.Y."/>
            <person name="O'Malley M.A."/>
            <person name="Stajich J.E."/>
            <person name="Spatafora J.W."/>
            <person name="Visel A."/>
            <person name="Grigoriev I.V."/>
        </authorList>
    </citation>
    <scope>NUCLEOTIDE SEQUENCE [LARGE SCALE GENOMIC DNA]</scope>
    <source>
        <strain evidence="2 3">JEL800</strain>
    </source>
</reference>
<accession>A0A1Y2CMK1</accession>
<evidence type="ECO:0000313" key="3">
    <source>
        <dbReference type="Proteomes" id="UP000193642"/>
    </source>
</evidence>
<dbReference type="Proteomes" id="UP000193642">
    <property type="component" value="Unassembled WGS sequence"/>
</dbReference>
<dbReference type="InterPro" id="IPR000182">
    <property type="entry name" value="GNAT_dom"/>
</dbReference>
<protein>
    <recommendedName>
        <fullName evidence="1">N-acetyltransferase domain-containing protein</fullName>
    </recommendedName>
</protein>
<name>A0A1Y2CMK1_9FUNG</name>
<evidence type="ECO:0000313" key="2">
    <source>
        <dbReference type="EMBL" id="ORY48156.1"/>
    </source>
</evidence>
<dbReference type="OrthoDB" id="512662at2759"/>
<dbReference type="PANTHER" id="PTHR42791">
    <property type="entry name" value="GNAT FAMILY ACETYLTRANSFERASE"/>
    <property type="match status" value="1"/>
</dbReference>
<dbReference type="GO" id="GO:0016747">
    <property type="term" value="F:acyltransferase activity, transferring groups other than amino-acyl groups"/>
    <property type="evidence" value="ECO:0007669"/>
    <property type="project" value="InterPro"/>
</dbReference>
<dbReference type="PROSITE" id="PS51186">
    <property type="entry name" value="GNAT"/>
    <property type="match status" value="1"/>
</dbReference>
<dbReference type="AlphaFoldDB" id="A0A1Y2CMK1"/>
<dbReference type="SUPFAM" id="SSF55729">
    <property type="entry name" value="Acyl-CoA N-acyltransferases (Nat)"/>
    <property type="match status" value="1"/>
</dbReference>